<dbReference type="InterPro" id="IPR013762">
    <property type="entry name" value="Integrase-like_cat_sf"/>
</dbReference>
<evidence type="ECO:0000256" key="1">
    <source>
        <dbReference type="ARBA" id="ARBA00023172"/>
    </source>
</evidence>
<dbReference type="GO" id="GO:0015074">
    <property type="term" value="P:DNA integration"/>
    <property type="evidence" value="ECO:0007669"/>
    <property type="project" value="InterPro"/>
</dbReference>
<feature type="non-terminal residue" evidence="3">
    <location>
        <position position="43"/>
    </location>
</feature>
<dbReference type="PROSITE" id="PS51898">
    <property type="entry name" value="TYR_RECOMBINASE"/>
    <property type="match status" value="1"/>
</dbReference>
<proteinExistence type="predicted"/>
<gene>
    <name evidence="3" type="ORF">J7S33_14775</name>
</gene>
<sequence>MKEAQQFLTTAKEHRLYALWAVGLVLGLRRGEALGLRWEDVDQ</sequence>
<accession>A0A8T8I5Q7</accession>
<keyword evidence="1" id="KW-0233">DNA recombination</keyword>
<protein>
    <submittedName>
        <fullName evidence="3">Site-specific integrase</fullName>
    </submittedName>
</protein>
<dbReference type="Gene3D" id="1.10.443.10">
    <property type="entry name" value="Intergrase catalytic core"/>
    <property type="match status" value="1"/>
</dbReference>
<dbReference type="GO" id="GO:0006310">
    <property type="term" value="P:DNA recombination"/>
    <property type="evidence" value="ECO:0007669"/>
    <property type="project" value="UniProtKB-KW"/>
</dbReference>
<dbReference type="GO" id="GO:0003677">
    <property type="term" value="F:DNA binding"/>
    <property type="evidence" value="ECO:0007669"/>
    <property type="project" value="InterPro"/>
</dbReference>
<dbReference type="EMBL" id="CP072788">
    <property type="protein sequence ID" value="QTR06193.1"/>
    <property type="molecule type" value="Genomic_DNA"/>
</dbReference>
<evidence type="ECO:0000313" key="4">
    <source>
        <dbReference type="Proteomes" id="UP000671828"/>
    </source>
</evidence>
<feature type="domain" description="Tyr recombinase" evidence="2">
    <location>
        <begin position="1"/>
        <end position="43"/>
    </location>
</feature>
<dbReference type="InterPro" id="IPR011010">
    <property type="entry name" value="DNA_brk_join_enz"/>
</dbReference>
<dbReference type="AlphaFoldDB" id="A0A8T8I5Q7"/>
<dbReference type="SUPFAM" id="SSF56349">
    <property type="entry name" value="DNA breaking-rejoining enzymes"/>
    <property type="match status" value="1"/>
</dbReference>
<evidence type="ECO:0000313" key="3">
    <source>
        <dbReference type="EMBL" id="QTR06193.1"/>
    </source>
</evidence>
<dbReference type="Proteomes" id="UP000671828">
    <property type="component" value="Chromosome"/>
</dbReference>
<organism evidence="3 4">
    <name type="scientific">Saccharothrix algeriensis</name>
    <dbReference type="NCBI Taxonomy" id="173560"/>
    <lineage>
        <taxon>Bacteria</taxon>
        <taxon>Bacillati</taxon>
        <taxon>Actinomycetota</taxon>
        <taxon>Actinomycetes</taxon>
        <taxon>Pseudonocardiales</taxon>
        <taxon>Pseudonocardiaceae</taxon>
        <taxon>Saccharothrix</taxon>
    </lineage>
</organism>
<dbReference type="InterPro" id="IPR002104">
    <property type="entry name" value="Integrase_catalytic"/>
</dbReference>
<reference evidence="3" key="1">
    <citation type="submission" date="2021-04" db="EMBL/GenBank/DDBJ databases">
        <title>Saccharothrix algeriensis WGS.</title>
        <authorList>
            <person name="Stuskova K."/>
            <person name="Hakalova E."/>
            <person name="Tebbal A.B."/>
            <person name="Eichmeier A."/>
        </authorList>
    </citation>
    <scope>NUCLEOTIDE SEQUENCE</scope>
    <source>
        <strain evidence="3">NRRL B-24137</strain>
    </source>
</reference>
<evidence type="ECO:0000259" key="2">
    <source>
        <dbReference type="PROSITE" id="PS51898"/>
    </source>
</evidence>
<name>A0A8T8I5Q7_9PSEU</name>